<dbReference type="AlphaFoldDB" id="A0A5N6ZW83"/>
<evidence type="ECO:0000256" key="5">
    <source>
        <dbReference type="ARBA" id="ARBA00023002"/>
    </source>
</evidence>
<dbReference type="GO" id="GO:0004497">
    <property type="term" value="F:monooxygenase activity"/>
    <property type="evidence" value="ECO:0007669"/>
    <property type="project" value="UniProtKB-KW"/>
</dbReference>
<dbReference type="InterPro" id="IPR036396">
    <property type="entry name" value="Cyt_P450_sf"/>
</dbReference>
<dbReference type="InterPro" id="IPR001128">
    <property type="entry name" value="Cyt_P450"/>
</dbReference>
<dbReference type="SUPFAM" id="SSF48264">
    <property type="entry name" value="Cytochrome P450"/>
    <property type="match status" value="1"/>
</dbReference>
<dbReference type="GO" id="GO:0016705">
    <property type="term" value="F:oxidoreductase activity, acting on paired donors, with incorporation or reduction of molecular oxygen"/>
    <property type="evidence" value="ECO:0007669"/>
    <property type="project" value="InterPro"/>
</dbReference>
<dbReference type="RefSeq" id="XP_031924952.1">
    <property type="nucleotide sequence ID" value="XM_032070747.1"/>
</dbReference>
<dbReference type="EMBL" id="ML737721">
    <property type="protein sequence ID" value="KAE8361871.1"/>
    <property type="molecule type" value="Genomic_DNA"/>
</dbReference>
<dbReference type="Gene3D" id="1.10.630.10">
    <property type="entry name" value="Cytochrome P450"/>
    <property type="match status" value="1"/>
</dbReference>
<reference evidence="9 10" key="1">
    <citation type="submission" date="2019-04" db="EMBL/GenBank/DDBJ databases">
        <title>Friends and foes A comparative genomics studyof 23 Aspergillus species from section Flavi.</title>
        <authorList>
            <consortium name="DOE Joint Genome Institute"/>
            <person name="Kjaerbolling I."/>
            <person name="Vesth T."/>
            <person name="Frisvad J.C."/>
            <person name="Nybo J.L."/>
            <person name="Theobald S."/>
            <person name="Kildgaard S."/>
            <person name="Isbrandt T."/>
            <person name="Kuo A."/>
            <person name="Sato A."/>
            <person name="Lyhne E.K."/>
            <person name="Kogle M.E."/>
            <person name="Wiebenga A."/>
            <person name="Kun R.S."/>
            <person name="Lubbers R.J."/>
            <person name="Makela M.R."/>
            <person name="Barry K."/>
            <person name="Chovatia M."/>
            <person name="Clum A."/>
            <person name="Daum C."/>
            <person name="Haridas S."/>
            <person name="He G."/>
            <person name="LaButti K."/>
            <person name="Lipzen A."/>
            <person name="Mondo S."/>
            <person name="Riley R."/>
            <person name="Salamov A."/>
            <person name="Simmons B.A."/>
            <person name="Magnuson J.K."/>
            <person name="Henrissat B."/>
            <person name="Mortensen U.H."/>
            <person name="Larsen T.O."/>
            <person name="Devries R.P."/>
            <person name="Grigoriev I.V."/>
            <person name="Machida M."/>
            <person name="Baker S.E."/>
            <person name="Andersen M.R."/>
        </authorList>
    </citation>
    <scope>NUCLEOTIDE SEQUENCE [LARGE SCALE GENOMIC DNA]</scope>
    <source>
        <strain evidence="9 10">CBS 763.97</strain>
    </source>
</reference>
<comment type="cofactor">
    <cofactor evidence="1 8">
        <name>heme</name>
        <dbReference type="ChEBI" id="CHEBI:30413"/>
    </cofactor>
</comment>
<accession>A0A5N6ZW83</accession>
<dbReference type="PRINTS" id="PR00463">
    <property type="entry name" value="EP450I"/>
</dbReference>
<dbReference type="GeneID" id="43655193"/>
<evidence type="ECO:0000256" key="3">
    <source>
        <dbReference type="ARBA" id="ARBA00022617"/>
    </source>
</evidence>
<dbReference type="CDD" id="cd11060">
    <property type="entry name" value="CYP57A1-like"/>
    <property type="match status" value="1"/>
</dbReference>
<protein>
    <submittedName>
        <fullName evidence="9">Cytochrome P450</fullName>
    </submittedName>
</protein>
<sequence>MSESDVQTINAGSLPQYFLSHPSRASAVCFLLWFIYHAIQSIMTAFKPGLRSIPGPTLARFSSLYRPWKLAGGDAPNFYRELHKRYGKTVRTGPNTVDISDPAAVSVVYGINSKFLKSSFYDMFSPFHEETVMASMFSVRDPSQHQALRRPVAQKFSMSSIRAMEPFADECTDIFLDAMRNLEGQSVDLGTWLQWYAFDVIGAITFQRRFGFMEKREDILGMIKSIDSALRYAALAGQIPVVHHWLMGNRWVSKFLAGQPFVDIPDPLRTIVKYTQECMDDYDRQAVAEHGDRPDFLSWLRGEATKGKPMSHRDLVNHLSNNLLAGSDTTAISLRAIVYYLVKNPSVYQKLQNEIDEADRAGKLSHYVTYTECLELPYLQAVMKEAMRCHPGVSYPLERVVPAAGVSLCGVHLQAGTIVGVNPAVMHLDQSVFGEDAAEFRPERWIDSDEVRVKMMDRHLMTFGYESRTCIGKNISIMEMGKLIPQLVRHFDIKWASDSSEWRVETFWFAKQYGLICRLTSRTDCKKT</sequence>
<evidence type="ECO:0000256" key="4">
    <source>
        <dbReference type="ARBA" id="ARBA00022723"/>
    </source>
</evidence>
<dbReference type="OrthoDB" id="3934656at2759"/>
<organism evidence="9 10">
    <name type="scientific">Aspergillus caelatus</name>
    <dbReference type="NCBI Taxonomy" id="61420"/>
    <lineage>
        <taxon>Eukaryota</taxon>
        <taxon>Fungi</taxon>
        <taxon>Dikarya</taxon>
        <taxon>Ascomycota</taxon>
        <taxon>Pezizomycotina</taxon>
        <taxon>Eurotiomycetes</taxon>
        <taxon>Eurotiomycetidae</taxon>
        <taxon>Eurotiales</taxon>
        <taxon>Aspergillaceae</taxon>
        <taxon>Aspergillus</taxon>
        <taxon>Aspergillus subgen. Circumdati</taxon>
    </lineage>
</organism>
<keyword evidence="3 8" id="KW-0349">Heme</keyword>
<evidence type="ECO:0000313" key="10">
    <source>
        <dbReference type="Proteomes" id="UP000326268"/>
    </source>
</evidence>
<evidence type="ECO:0000313" key="9">
    <source>
        <dbReference type="EMBL" id="KAE8361871.1"/>
    </source>
</evidence>
<dbReference type="Proteomes" id="UP000326268">
    <property type="component" value="Unassembled WGS sequence"/>
</dbReference>
<dbReference type="PANTHER" id="PTHR24305:SF232">
    <property type="entry name" value="P450, PUTATIVE (EUROFUNG)-RELATED"/>
    <property type="match status" value="1"/>
</dbReference>
<proteinExistence type="inferred from homology"/>
<evidence type="ECO:0000256" key="1">
    <source>
        <dbReference type="ARBA" id="ARBA00001971"/>
    </source>
</evidence>
<dbReference type="GO" id="GO:0020037">
    <property type="term" value="F:heme binding"/>
    <property type="evidence" value="ECO:0007669"/>
    <property type="project" value="InterPro"/>
</dbReference>
<keyword evidence="10" id="KW-1185">Reference proteome</keyword>
<dbReference type="PANTHER" id="PTHR24305">
    <property type="entry name" value="CYTOCHROME P450"/>
    <property type="match status" value="1"/>
</dbReference>
<dbReference type="InterPro" id="IPR002401">
    <property type="entry name" value="Cyt_P450_E_grp-I"/>
</dbReference>
<gene>
    <name evidence="9" type="ORF">BDV27DRAFT_147473</name>
</gene>
<dbReference type="Pfam" id="PF00067">
    <property type="entry name" value="p450"/>
    <property type="match status" value="1"/>
</dbReference>
<evidence type="ECO:0000256" key="8">
    <source>
        <dbReference type="PIRSR" id="PIRSR602401-1"/>
    </source>
</evidence>
<dbReference type="InterPro" id="IPR050121">
    <property type="entry name" value="Cytochrome_P450_monoxygenase"/>
</dbReference>
<name>A0A5N6ZW83_9EURO</name>
<keyword evidence="7" id="KW-0503">Monooxygenase</keyword>
<evidence type="ECO:0000256" key="6">
    <source>
        <dbReference type="ARBA" id="ARBA00023004"/>
    </source>
</evidence>
<keyword evidence="5" id="KW-0560">Oxidoreductase</keyword>
<keyword evidence="6 8" id="KW-0408">Iron</keyword>
<evidence type="ECO:0000256" key="2">
    <source>
        <dbReference type="ARBA" id="ARBA00010617"/>
    </source>
</evidence>
<feature type="binding site" description="axial binding residue" evidence="8">
    <location>
        <position position="470"/>
    </location>
    <ligand>
        <name>heme</name>
        <dbReference type="ChEBI" id="CHEBI:30413"/>
    </ligand>
    <ligandPart>
        <name>Fe</name>
        <dbReference type="ChEBI" id="CHEBI:18248"/>
    </ligandPart>
</feature>
<comment type="similarity">
    <text evidence="2">Belongs to the cytochrome P450 family.</text>
</comment>
<dbReference type="GO" id="GO:0005506">
    <property type="term" value="F:iron ion binding"/>
    <property type="evidence" value="ECO:0007669"/>
    <property type="project" value="InterPro"/>
</dbReference>
<evidence type="ECO:0000256" key="7">
    <source>
        <dbReference type="ARBA" id="ARBA00023033"/>
    </source>
</evidence>
<dbReference type="PRINTS" id="PR00385">
    <property type="entry name" value="P450"/>
</dbReference>
<keyword evidence="4 8" id="KW-0479">Metal-binding</keyword>
<dbReference type="FunFam" id="1.10.630.10:FF:000050">
    <property type="entry name" value="Cytochrome P450 monooxygenase"/>
    <property type="match status" value="1"/>
</dbReference>